<gene>
    <name evidence="2" type="ORF">NPIL_268031</name>
</gene>
<feature type="transmembrane region" description="Helical" evidence="1">
    <location>
        <begin position="84"/>
        <end position="102"/>
    </location>
</feature>
<reference evidence="2" key="1">
    <citation type="submission" date="2020-08" db="EMBL/GenBank/DDBJ databases">
        <title>Multicomponent nature underlies the extraordinary mechanical properties of spider dragline silk.</title>
        <authorList>
            <person name="Kono N."/>
            <person name="Nakamura H."/>
            <person name="Mori M."/>
            <person name="Yoshida Y."/>
            <person name="Ohtoshi R."/>
            <person name="Malay A.D."/>
            <person name="Moran D.A.P."/>
            <person name="Tomita M."/>
            <person name="Numata K."/>
            <person name="Arakawa K."/>
        </authorList>
    </citation>
    <scope>NUCLEOTIDE SEQUENCE</scope>
</reference>
<keyword evidence="1" id="KW-1133">Transmembrane helix</keyword>
<keyword evidence="3" id="KW-1185">Reference proteome</keyword>
<evidence type="ECO:0000256" key="1">
    <source>
        <dbReference type="SAM" id="Phobius"/>
    </source>
</evidence>
<evidence type="ECO:0000313" key="2">
    <source>
        <dbReference type="EMBL" id="GFU37925.1"/>
    </source>
</evidence>
<organism evidence="2 3">
    <name type="scientific">Nephila pilipes</name>
    <name type="common">Giant wood spider</name>
    <name type="synonym">Nephila maculata</name>
    <dbReference type="NCBI Taxonomy" id="299642"/>
    <lineage>
        <taxon>Eukaryota</taxon>
        <taxon>Metazoa</taxon>
        <taxon>Ecdysozoa</taxon>
        <taxon>Arthropoda</taxon>
        <taxon>Chelicerata</taxon>
        <taxon>Arachnida</taxon>
        <taxon>Araneae</taxon>
        <taxon>Araneomorphae</taxon>
        <taxon>Entelegynae</taxon>
        <taxon>Araneoidea</taxon>
        <taxon>Nephilidae</taxon>
        <taxon>Nephila</taxon>
    </lineage>
</organism>
<proteinExistence type="predicted"/>
<dbReference type="Proteomes" id="UP000887013">
    <property type="component" value="Unassembled WGS sequence"/>
</dbReference>
<protein>
    <submittedName>
        <fullName evidence="2">Uncharacterized protein</fullName>
    </submittedName>
</protein>
<dbReference type="AlphaFoldDB" id="A0A8X6QQS3"/>
<feature type="transmembrane region" description="Helical" evidence="1">
    <location>
        <begin position="132"/>
        <end position="151"/>
    </location>
</feature>
<keyword evidence="1" id="KW-0472">Membrane</keyword>
<dbReference type="EMBL" id="BMAW01131114">
    <property type="protein sequence ID" value="GFU37925.1"/>
    <property type="molecule type" value="Genomic_DNA"/>
</dbReference>
<accession>A0A8X6QQS3</accession>
<comment type="caution">
    <text evidence="2">The sequence shown here is derived from an EMBL/GenBank/DDBJ whole genome shotgun (WGS) entry which is preliminary data.</text>
</comment>
<evidence type="ECO:0000313" key="3">
    <source>
        <dbReference type="Proteomes" id="UP000887013"/>
    </source>
</evidence>
<keyword evidence="1" id="KW-0812">Transmembrane</keyword>
<sequence length="171" mass="19458">MGLFFISTFRLLIPCKRPLILPSFKIDQTAFSPLSVSLSAERLSDLLFQLCLRRMFLSLQFVFESQQSRSQIRLIRKPVPCPPRRWVFFLLSFPGWFIFGIYNTSVRFCLVGVPRILGRVYLTASRKSVCPAIFACALSELFLCLLGDLIFRLPGFSSMPEEGFPGSSISD</sequence>
<name>A0A8X6QQS3_NEPPI</name>